<name>A0A6A4IGU7_9AGAR</name>
<feature type="domain" description="SMP-30/Gluconolactonase/LRE-like region" evidence="4">
    <location>
        <begin position="21"/>
        <end position="302"/>
    </location>
</feature>
<feature type="binding site" evidence="3">
    <location>
        <position position="117"/>
    </location>
    <ligand>
        <name>substrate</name>
    </ligand>
</feature>
<evidence type="ECO:0000256" key="3">
    <source>
        <dbReference type="PIRSR" id="PIRSR605511-2"/>
    </source>
</evidence>
<sequence>MSKAHEVCDLGEPFYACQCTIGEAPLYRPEDDTLHFVDALSDPPKIHILPLSDYNAQTTKDRALDLSDSISVAAFRKNHPNSYIGARLLGFAFIDEKTGEIENLKQMLPESARGKLRFNDGAVDSKGRFWAGSLDLTAMDLPLSDSCRPEGRLWRYDPGGTVTEHAERIYCSNGLGWSPDNKYMYYSDSYARVIWRYDYDEEKGTINNRIDFVDFREPNDDFTGATPGTAKEIPLHLKSGEPDGLVLDTEGNVWLALWGKGCVLCFDESGQLLREIVAKDAPYLTCTGWAGKNMDVLFCTSAYRGGLGGKDGGALFKINAGERWGVKGMEKFRFDG</sequence>
<feature type="binding site" evidence="3">
    <location>
        <position position="173"/>
    </location>
    <ligand>
        <name>a divalent metal cation</name>
        <dbReference type="ChEBI" id="CHEBI:60240"/>
    </ligand>
</feature>
<dbReference type="AlphaFoldDB" id="A0A6A4IGU7"/>
<feature type="active site" description="Proton donor/acceptor" evidence="2">
    <location>
        <position position="243"/>
    </location>
</feature>
<evidence type="ECO:0000256" key="2">
    <source>
        <dbReference type="PIRSR" id="PIRSR605511-1"/>
    </source>
</evidence>
<dbReference type="InterPro" id="IPR011042">
    <property type="entry name" value="6-blade_b-propeller_TolB-like"/>
</dbReference>
<keyword evidence="6" id="KW-1185">Reference proteome</keyword>
<dbReference type="SUPFAM" id="SSF63829">
    <property type="entry name" value="Calcium-dependent phosphotriesterase"/>
    <property type="match status" value="1"/>
</dbReference>
<evidence type="ECO:0000313" key="5">
    <source>
        <dbReference type="EMBL" id="KAE9409799.1"/>
    </source>
</evidence>
<evidence type="ECO:0000259" key="4">
    <source>
        <dbReference type="Pfam" id="PF08450"/>
    </source>
</evidence>
<dbReference type="PANTHER" id="PTHR10907:SF47">
    <property type="entry name" value="REGUCALCIN"/>
    <property type="match status" value="1"/>
</dbReference>
<accession>A0A6A4IGU7</accession>
<dbReference type="Pfam" id="PF08450">
    <property type="entry name" value="SGL"/>
    <property type="match status" value="1"/>
</dbReference>
<reference evidence="5" key="1">
    <citation type="journal article" date="2019" name="Environ. Microbiol.">
        <title>Fungal ecological strategies reflected in gene transcription - a case study of two litter decomposers.</title>
        <authorList>
            <person name="Barbi F."/>
            <person name="Kohler A."/>
            <person name="Barry K."/>
            <person name="Baskaran P."/>
            <person name="Daum C."/>
            <person name="Fauchery L."/>
            <person name="Ihrmark K."/>
            <person name="Kuo A."/>
            <person name="LaButti K."/>
            <person name="Lipzen A."/>
            <person name="Morin E."/>
            <person name="Grigoriev I.V."/>
            <person name="Henrissat B."/>
            <person name="Lindahl B."/>
            <person name="Martin F."/>
        </authorList>
    </citation>
    <scope>NUCLEOTIDE SEQUENCE</scope>
    <source>
        <strain evidence="5">JB14</strain>
    </source>
</reference>
<feature type="binding site" evidence="3">
    <location>
        <position position="140"/>
    </location>
    <ligand>
        <name>substrate</name>
    </ligand>
</feature>
<feature type="binding site" evidence="3">
    <location>
        <position position="243"/>
    </location>
    <ligand>
        <name>a divalent metal cation</name>
        <dbReference type="ChEBI" id="CHEBI:60240"/>
    </ligand>
</feature>
<gene>
    <name evidence="5" type="ORF">BT96DRAFT_969630</name>
</gene>
<dbReference type="InterPro" id="IPR013658">
    <property type="entry name" value="SGL"/>
</dbReference>
<comment type="similarity">
    <text evidence="1">Belongs to the SMP-30/CGR1 family.</text>
</comment>
<keyword evidence="3" id="KW-0479">Metal-binding</keyword>
<dbReference type="Gene3D" id="2.120.10.30">
    <property type="entry name" value="TolB, C-terminal domain"/>
    <property type="match status" value="1"/>
</dbReference>
<dbReference type="EMBL" id="ML769386">
    <property type="protein sequence ID" value="KAE9409799.1"/>
    <property type="molecule type" value="Genomic_DNA"/>
</dbReference>
<keyword evidence="3" id="KW-0862">Zinc</keyword>
<feature type="binding site" evidence="3">
    <location>
        <position position="119"/>
    </location>
    <ligand>
        <name>substrate</name>
    </ligand>
</feature>
<evidence type="ECO:0000256" key="1">
    <source>
        <dbReference type="ARBA" id="ARBA00008853"/>
    </source>
</evidence>
<dbReference type="Proteomes" id="UP000799118">
    <property type="component" value="Unassembled WGS sequence"/>
</dbReference>
<dbReference type="PRINTS" id="PR01790">
    <property type="entry name" value="SMP30FAMILY"/>
</dbReference>
<organism evidence="5 6">
    <name type="scientific">Gymnopus androsaceus JB14</name>
    <dbReference type="NCBI Taxonomy" id="1447944"/>
    <lineage>
        <taxon>Eukaryota</taxon>
        <taxon>Fungi</taxon>
        <taxon>Dikarya</taxon>
        <taxon>Basidiomycota</taxon>
        <taxon>Agaricomycotina</taxon>
        <taxon>Agaricomycetes</taxon>
        <taxon>Agaricomycetidae</taxon>
        <taxon>Agaricales</taxon>
        <taxon>Marasmiineae</taxon>
        <taxon>Omphalotaceae</taxon>
        <taxon>Gymnopus</taxon>
    </lineage>
</organism>
<dbReference type="OrthoDB" id="423498at2759"/>
<dbReference type="PANTHER" id="PTHR10907">
    <property type="entry name" value="REGUCALCIN"/>
    <property type="match status" value="1"/>
</dbReference>
<proteinExistence type="inferred from homology"/>
<dbReference type="InterPro" id="IPR005511">
    <property type="entry name" value="SMP-30"/>
</dbReference>
<evidence type="ECO:0000313" key="6">
    <source>
        <dbReference type="Proteomes" id="UP000799118"/>
    </source>
</evidence>
<protein>
    <recommendedName>
        <fullName evidence="4">SMP-30/Gluconolactonase/LRE-like region domain-containing protein</fullName>
    </recommendedName>
</protein>
<dbReference type="GO" id="GO:0019853">
    <property type="term" value="P:L-ascorbic acid biosynthetic process"/>
    <property type="evidence" value="ECO:0007669"/>
    <property type="project" value="TreeGrafter"/>
</dbReference>
<feature type="binding site" evidence="3">
    <location>
        <position position="23"/>
    </location>
    <ligand>
        <name>a divalent metal cation</name>
        <dbReference type="ChEBI" id="CHEBI:60240"/>
    </ligand>
</feature>
<comment type="cofactor">
    <cofactor evidence="3">
        <name>Zn(2+)</name>
        <dbReference type="ChEBI" id="CHEBI:29105"/>
    </cofactor>
    <text evidence="3">Binds 1 divalent metal cation per subunit.</text>
</comment>
<dbReference type="GO" id="GO:0004341">
    <property type="term" value="F:gluconolactonase activity"/>
    <property type="evidence" value="ECO:0007669"/>
    <property type="project" value="TreeGrafter"/>
</dbReference>
<dbReference type="GO" id="GO:0005509">
    <property type="term" value="F:calcium ion binding"/>
    <property type="evidence" value="ECO:0007669"/>
    <property type="project" value="TreeGrafter"/>
</dbReference>